<dbReference type="PROSITE" id="PS00138">
    <property type="entry name" value="SUBTILASE_SER"/>
    <property type="match status" value="1"/>
</dbReference>
<feature type="domain" description="Peptidase S8/S53" evidence="8">
    <location>
        <begin position="46"/>
        <end position="402"/>
    </location>
</feature>
<keyword evidence="5" id="KW-0378">Hydrolase</keyword>
<evidence type="ECO:0000313" key="12">
    <source>
        <dbReference type="Proteomes" id="UP000685013"/>
    </source>
</evidence>
<dbReference type="InterPro" id="IPR003137">
    <property type="entry name" value="PA_domain"/>
</dbReference>
<keyword evidence="4" id="KW-0732">Signal</keyword>
<feature type="non-terminal residue" evidence="11">
    <location>
        <position position="1"/>
    </location>
</feature>
<dbReference type="PROSITE" id="PS51892">
    <property type="entry name" value="SUBTILASE"/>
    <property type="match status" value="1"/>
</dbReference>
<dbReference type="InterPro" id="IPR023828">
    <property type="entry name" value="Peptidase_S8_Ser-AS"/>
</dbReference>
<keyword evidence="6" id="KW-0720">Serine protease</keyword>
<dbReference type="EMBL" id="JAGKQH010000013">
    <property type="protein sequence ID" value="KAG6583686.1"/>
    <property type="molecule type" value="Genomic_DNA"/>
</dbReference>
<keyword evidence="3 11" id="KW-0645">Protease</keyword>
<protein>
    <submittedName>
        <fullName evidence="11">Subtilisin-like protease 5.4</fullName>
    </submittedName>
</protein>
<dbReference type="CDD" id="cd02120">
    <property type="entry name" value="PA_subtilisin_like"/>
    <property type="match status" value="1"/>
</dbReference>
<evidence type="ECO:0000256" key="7">
    <source>
        <dbReference type="PROSITE-ProRule" id="PRU01240"/>
    </source>
</evidence>
<evidence type="ECO:0000256" key="1">
    <source>
        <dbReference type="ARBA" id="ARBA00004613"/>
    </source>
</evidence>
<evidence type="ECO:0000259" key="8">
    <source>
        <dbReference type="Pfam" id="PF00082"/>
    </source>
</evidence>
<dbReference type="Pfam" id="PF00082">
    <property type="entry name" value="Peptidase_S8"/>
    <property type="match status" value="1"/>
</dbReference>
<dbReference type="InterPro" id="IPR000209">
    <property type="entry name" value="Peptidase_S8/S53_dom"/>
</dbReference>
<evidence type="ECO:0000259" key="9">
    <source>
        <dbReference type="Pfam" id="PF02225"/>
    </source>
</evidence>
<name>A0AAV6MLQ1_9ROSI</name>
<dbReference type="GO" id="GO:0006508">
    <property type="term" value="P:proteolysis"/>
    <property type="evidence" value="ECO:0007669"/>
    <property type="project" value="UniProtKB-KW"/>
</dbReference>
<accession>A0AAV6MLQ1</accession>
<evidence type="ECO:0000313" key="11">
    <source>
        <dbReference type="EMBL" id="KAG6583686.1"/>
    </source>
</evidence>
<dbReference type="GO" id="GO:0009610">
    <property type="term" value="P:response to symbiotic fungus"/>
    <property type="evidence" value="ECO:0007669"/>
    <property type="project" value="UniProtKB-ARBA"/>
</dbReference>
<dbReference type="GO" id="GO:0008236">
    <property type="term" value="F:serine-type peptidase activity"/>
    <property type="evidence" value="ECO:0007669"/>
    <property type="project" value="UniProtKB-KW"/>
</dbReference>
<reference evidence="11 12" key="1">
    <citation type="journal article" date="2021" name="Hortic Res">
        <title>The domestication of Cucurbita argyrosperma as revealed by the genome of its wild relative.</title>
        <authorList>
            <person name="Barrera-Redondo J."/>
            <person name="Sanchez-de la Vega G."/>
            <person name="Aguirre-Liguori J.A."/>
            <person name="Castellanos-Morales G."/>
            <person name="Gutierrez-Guerrero Y.T."/>
            <person name="Aguirre-Dugua X."/>
            <person name="Aguirre-Planter E."/>
            <person name="Tenaillon M.I."/>
            <person name="Lira-Saade R."/>
            <person name="Eguiarte L.E."/>
        </authorList>
    </citation>
    <scope>NUCLEOTIDE SEQUENCE [LARGE SCALE GENOMIC DNA]</scope>
    <source>
        <strain evidence="11">JBR-2021</strain>
    </source>
</reference>
<keyword evidence="12" id="KW-1185">Reference proteome</keyword>
<evidence type="ECO:0000256" key="5">
    <source>
        <dbReference type="ARBA" id="ARBA00022801"/>
    </source>
</evidence>
<dbReference type="InterPro" id="IPR045051">
    <property type="entry name" value="SBT"/>
</dbReference>
<dbReference type="AlphaFoldDB" id="A0AAV6MLQ1"/>
<evidence type="ECO:0000259" key="10">
    <source>
        <dbReference type="Pfam" id="PF17766"/>
    </source>
</evidence>
<evidence type="ECO:0000256" key="3">
    <source>
        <dbReference type="ARBA" id="ARBA00022670"/>
    </source>
</evidence>
<proteinExistence type="inferred from homology"/>
<comment type="caution">
    <text evidence="11">The sequence shown here is derived from an EMBL/GenBank/DDBJ whole genome shotgun (WGS) entry which is preliminary data.</text>
</comment>
<organism evidence="11 12">
    <name type="scientific">Cucurbita argyrosperma subsp. sororia</name>
    <dbReference type="NCBI Taxonomy" id="37648"/>
    <lineage>
        <taxon>Eukaryota</taxon>
        <taxon>Viridiplantae</taxon>
        <taxon>Streptophyta</taxon>
        <taxon>Embryophyta</taxon>
        <taxon>Tracheophyta</taxon>
        <taxon>Spermatophyta</taxon>
        <taxon>Magnoliopsida</taxon>
        <taxon>eudicotyledons</taxon>
        <taxon>Gunneridae</taxon>
        <taxon>Pentapetalae</taxon>
        <taxon>rosids</taxon>
        <taxon>fabids</taxon>
        <taxon>Cucurbitales</taxon>
        <taxon>Cucurbitaceae</taxon>
        <taxon>Cucurbiteae</taxon>
        <taxon>Cucurbita</taxon>
    </lineage>
</organism>
<dbReference type="Pfam" id="PF02225">
    <property type="entry name" value="PA"/>
    <property type="match status" value="1"/>
</dbReference>
<sequence>MDKTPDAVPCNRKLIGAKYFNKGVIAYLKSQNLIDELSLIVNSTRDYVGHETHTLLTAGGSYVSGVSVFGSGIGTAKGGSPKARVAAYKVCWPFHNSGGCYDIDVVDGFDQAIHDGVDVLSLSIGSPPAEYYDDTIAIASFLAIKKGIPVVCSAGNSGPSMASASNIPPWILTGSSLSRPLARRKLYPLITGAQVKATTASADDVMLCKPKTLDHSKVNGKILVCLTGDSSRIDKGMQVVLAGAVGMILCNDRFSGFKIIADLHVLPASHINYNDGQAVFSNPMGYLIPPSSKVNTKPSPTMAAFSSRGPNMVSPEIIKPDVTASGVNIIAAFSGAVSPTGEPFDNRTVPYMTMSGTSMSCPHVSGIVGLLKALHPEWSPAAIKSAIMTSAIISDNTMNLILDGGSPMFAPATPFIYGSGHSAIISDNTMNLILDGGSPMFAPATPFIYGSGHIHPTGAIDPGLVYDLSPNDYLEFFCANGYKEKNIRIFADENFKCPVSCSIFNFNYPSIGVQNLTGSVTLKRRLKNVGRPGVYRVRVRQPEGVKVSVKPRVLKFWKIGEEKRFELTMTGAMAEGQIGYGTLIWTDGKHFVRSPIVVSLGLF</sequence>
<dbReference type="PANTHER" id="PTHR10795">
    <property type="entry name" value="PROPROTEIN CONVERTASE SUBTILISIN/KEXIN"/>
    <property type="match status" value="1"/>
</dbReference>
<dbReference type="Proteomes" id="UP000685013">
    <property type="component" value="Chromosome 13"/>
</dbReference>
<feature type="domain" description="PA" evidence="9">
    <location>
        <begin position="205"/>
        <end position="278"/>
    </location>
</feature>
<evidence type="ECO:0000256" key="6">
    <source>
        <dbReference type="ARBA" id="ARBA00022825"/>
    </source>
</evidence>
<dbReference type="InterPro" id="IPR041469">
    <property type="entry name" value="Subtilisin-like_FN3"/>
</dbReference>
<comment type="similarity">
    <text evidence="2 7">Belongs to the peptidase S8 family.</text>
</comment>
<evidence type="ECO:0000256" key="4">
    <source>
        <dbReference type="ARBA" id="ARBA00022729"/>
    </source>
</evidence>
<dbReference type="GO" id="GO:0005576">
    <property type="term" value="C:extracellular region"/>
    <property type="evidence" value="ECO:0007669"/>
    <property type="project" value="UniProtKB-SubCell"/>
</dbReference>
<dbReference type="Pfam" id="PF17766">
    <property type="entry name" value="fn3_6"/>
    <property type="match status" value="1"/>
</dbReference>
<evidence type="ECO:0000256" key="2">
    <source>
        <dbReference type="ARBA" id="ARBA00011073"/>
    </source>
</evidence>
<gene>
    <name evidence="11" type="primary">SBT5.4</name>
    <name evidence="11" type="ORF">SDJN03_19618</name>
</gene>
<comment type="caution">
    <text evidence="7">Lacks conserved residue(s) required for the propagation of feature annotation.</text>
</comment>
<dbReference type="FunFam" id="2.60.40.2310:FF:000001">
    <property type="entry name" value="Subtilisin-like protease SBT1.5"/>
    <property type="match status" value="1"/>
</dbReference>
<feature type="domain" description="Subtilisin-like protease fibronectin type-III" evidence="10">
    <location>
        <begin position="505"/>
        <end position="598"/>
    </location>
</feature>
<comment type="subcellular location">
    <subcellularLocation>
        <location evidence="1">Secreted</location>
    </subcellularLocation>
</comment>